<evidence type="ECO:0000313" key="3">
    <source>
        <dbReference type="EMBL" id="TQD50801.1"/>
    </source>
</evidence>
<evidence type="ECO:0000259" key="2">
    <source>
        <dbReference type="Pfam" id="PF05569"/>
    </source>
</evidence>
<gene>
    <name evidence="3" type="ORF">FKV25_03330</name>
</gene>
<evidence type="ECO:0000313" key="4">
    <source>
        <dbReference type="Proteomes" id="UP000318212"/>
    </source>
</evidence>
<feature type="transmembrane region" description="Helical" evidence="1">
    <location>
        <begin position="314"/>
        <end position="335"/>
    </location>
</feature>
<feature type="domain" description="Peptidase M56" evidence="2">
    <location>
        <begin position="24"/>
        <end position="264"/>
    </location>
</feature>
<dbReference type="InterPro" id="IPR052173">
    <property type="entry name" value="Beta-lactam_resp_regulator"/>
</dbReference>
<dbReference type="Proteomes" id="UP000318212">
    <property type="component" value="Unassembled WGS sequence"/>
</dbReference>
<evidence type="ECO:0000256" key="1">
    <source>
        <dbReference type="SAM" id="Phobius"/>
    </source>
</evidence>
<dbReference type="Gene3D" id="3.30.2010.10">
    <property type="entry name" value="Metalloproteases ('zincins'), catalytic domain"/>
    <property type="match status" value="1"/>
</dbReference>
<dbReference type="Pfam" id="PF05569">
    <property type="entry name" value="Peptidase_M56"/>
    <property type="match status" value="1"/>
</dbReference>
<dbReference type="EMBL" id="VICE01000031">
    <property type="protein sequence ID" value="TQD50801.1"/>
    <property type="molecule type" value="Genomic_DNA"/>
</dbReference>
<name>A0A508AQM3_9GAMM</name>
<feature type="non-terminal residue" evidence="3">
    <location>
        <position position="336"/>
    </location>
</feature>
<reference evidence="3 4" key="1">
    <citation type="submission" date="2019-06" db="EMBL/GenBank/DDBJ databases">
        <title>Lysobacter alkalisoli sp. nov. isolated from saline soil.</title>
        <authorList>
            <person name="Sun J.-Q."/>
            <person name="Xu L."/>
        </authorList>
    </citation>
    <scope>NUCLEOTIDE SEQUENCE [LARGE SCALE GENOMIC DNA]</scope>
    <source>
        <strain evidence="3 4">JCM 31130</strain>
    </source>
</reference>
<keyword evidence="1" id="KW-0812">Transmembrane</keyword>
<proteinExistence type="predicted"/>
<dbReference type="AlphaFoldDB" id="A0A508AQM3"/>
<accession>A0A508AQM3</accession>
<feature type="transmembrane region" description="Helical" evidence="1">
    <location>
        <begin position="46"/>
        <end position="65"/>
    </location>
</feature>
<comment type="caution">
    <text evidence="3">The sequence shown here is derived from an EMBL/GenBank/DDBJ whole genome shotgun (WGS) entry which is preliminary data.</text>
</comment>
<feature type="transmembrane region" description="Helical" evidence="1">
    <location>
        <begin position="12"/>
        <end position="34"/>
    </location>
</feature>
<dbReference type="PANTHER" id="PTHR34978:SF3">
    <property type="entry name" value="SLR0241 PROTEIN"/>
    <property type="match status" value="1"/>
</dbReference>
<sequence>MTDLAATLVPALAGTLLAFLWQGALVGVLAWLALALLRDARPQARYAVACLALLACLVLPASHLLRALSAPVHEAPIMAAGVASAPDARVSGFQSDTPGMLAPVLRLDAGPILPPDVLPWVVALWAAGAGLLALRMGLGLHWVQRLQATSHDGGDDGWQRRVDAMARALGIRRHVAWRVLAKGDSPLSVGWWRPVVMVPAALVLRMPTPLLEALVAHELAHVRRHDYLVNLLQGVVEVLLFYHPVTWWLSRRIRVEREQVADDLAATLIGEPRRLAIALSELDRCTAPVPNPALAAHGGQLMSRIQQLVRPQRNTLRGVVALPLVAMAIAGLAIAH</sequence>
<dbReference type="InterPro" id="IPR008756">
    <property type="entry name" value="Peptidase_M56"/>
</dbReference>
<keyword evidence="1" id="KW-0472">Membrane</keyword>
<dbReference type="OrthoDB" id="15218at2"/>
<protein>
    <submittedName>
        <fullName evidence="3">M56 family metallopeptidase</fullName>
    </submittedName>
</protein>
<keyword evidence="1" id="KW-1133">Transmembrane helix</keyword>
<dbReference type="RefSeq" id="WP_141517380.1">
    <property type="nucleotide sequence ID" value="NZ_VICE01000031.1"/>
</dbReference>
<keyword evidence="4" id="KW-1185">Reference proteome</keyword>
<dbReference type="PANTHER" id="PTHR34978">
    <property type="entry name" value="POSSIBLE SENSOR-TRANSDUCER PROTEIN BLAR"/>
    <property type="match status" value="1"/>
</dbReference>
<feature type="transmembrane region" description="Helical" evidence="1">
    <location>
        <begin position="117"/>
        <end position="138"/>
    </location>
</feature>
<organism evidence="3 4">
    <name type="scientific">Marilutibacter aestuarii</name>
    <dbReference type="NCBI Taxonomy" id="1706195"/>
    <lineage>
        <taxon>Bacteria</taxon>
        <taxon>Pseudomonadati</taxon>
        <taxon>Pseudomonadota</taxon>
        <taxon>Gammaproteobacteria</taxon>
        <taxon>Lysobacterales</taxon>
        <taxon>Lysobacteraceae</taxon>
        <taxon>Marilutibacter</taxon>
    </lineage>
</organism>
<dbReference type="CDD" id="cd07341">
    <property type="entry name" value="M56_BlaR1_MecR1_like"/>
    <property type="match status" value="1"/>
</dbReference>